<evidence type="ECO:0000313" key="3">
    <source>
        <dbReference type="Proteomes" id="UP000242560"/>
    </source>
</evidence>
<keyword evidence="3" id="KW-1185">Reference proteome</keyword>
<dbReference type="InterPro" id="IPR043744">
    <property type="entry name" value="DUF5689"/>
</dbReference>
<dbReference type="AlphaFoldDB" id="A0A1I3M7F3"/>
<protein>
    <recommendedName>
        <fullName evidence="1">DUF5689 domain-containing protein</fullName>
    </recommendedName>
</protein>
<dbReference type="Proteomes" id="UP000242560">
    <property type="component" value="Unassembled WGS sequence"/>
</dbReference>
<dbReference type="RefSeq" id="WP_089819831.1">
    <property type="nucleotide sequence ID" value="NZ_FORQ01000002.1"/>
</dbReference>
<name>A0A1I3M7F3_9FLAO</name>
<evidence type="ECO:0000313" key="2">
    <source>
        <dbReference type="EMBL" id="SFI92903.1"/>
    </source>
</evidence>
<evidence type="ECO:0000259" key="1">
    <source>
        <dbReference type="Pfam" id="PF18942"/>
    </source>
</evidence>
<proteinExistence type="predicted"/>
<reference evidence="3" key="1">
    <citation type="submission" date="2016-10" db="EMBL/GenBank/DDBJ databases">
        <authorList>
            <person name="Varghese N."/>
            <person name="Submissions S."/>
        </authorList>
    </citation>
    <scope>NUCLEOTIDE SEQUENCE [LARGE SCALE GENOMIC DNA]</scope>
    <source>
        <strain evidence="3">DSM 22251</strain>
    </source>
</reference>
<organism evidence="2 3">
    <name type="scientific">Kaistella treverensis</name>
    <dbReference type="NCBI Taxonomy" id="631455"/>
    <lineage>
        <taxon>Bacteria</taxon>
        <taxon>Pseudomonadati</taxon>
        <taxon>Bacteroidota</taxon>
        <taxon>Flavobacteriia</taxon>
        <taxon>Flavobacteriales</taxon>
        <taxon>Weeksellaceae</taxon>
        <taxon>Chryseobacterium group</taxon>
        <taxon>Kaistella</taxon>
    </lineage>
</organism>
<gene>
    <name evidence="2" type="ORF">SAMN05421638_1574</name>
</gene>
<dbReference type="Pfam" id="PF18942">
    <property type="entry name" value="DUF5689"/>
    <property type="match status" value="1"/>
</dbReference>
<dbReference type="NCBIfam" id="NF038128">
    <property type="entry name" value="choice_anch_J"/>
    <property type="match status" value="1"/>
</dbReference>
<sequence length="462" mass="50039">MNIKRYFKTAFVIAFSAFTVSSCVNKDEWDTPPINCTNKFAAPNISLADFKAMAPSTGYILIDKDMIFDGYVVSSDENGNFYKTISFQDKPENPTAGLQMEVDRASNYADFPVGTHIRINAKGLRLGLDRGTVKIGSVDPTYAIGRIPGTLFSNYISAVCNGNQMDIVTIKPTELPSLSAALQDKYINTLVKVPNVQFSTSEIYPTNKTYIDYVAGAGVDTDRSIEDNSGGTSVIRNSGFATFGSTLLPKGSGSLTFVVSKYNQNYQLLIRNLNDVSITSANRFDPTPAKGGSAITYPTTLAETFEGFSGSNLEAFPPYINDPVLGNRYWQLKNFSNNNYIQLSANAGRGAYETLFVVPVTFAAGQKISFDVNIGYYNGTALKVYTSTDYVPMGDVTAATLTEITSAFKIPKTPTSGYGTFENAGTYTVPSTLSGKGYLVFKYVGNGSGTTTTIQLDDITVQ</sequence>
<accession>A0A1I3M7F3</accession>
<dbReference type="PROSITE" id="PS51257">
    <property type="entry name" value="PROKAR_LIPOPROTEIN"/>
    <property type="match status" value="1"/>
</dbReference>
<dbReference type="EMBL" id="FORQ01000002">
    <property type="protein sequence ID" value="SFI92903.1"/>
    <property type="molecule type" value="Genomic_DNA"/>
</dbReference>
<feature type="domain" description="DUF5689" evidence="1">
    <location>
        <begin position="43"/>
        <end position="276"/>
    </location>
</feature>